<gene>
    <name evidence="2" type="ORF">CesoFtcFv8_003935</name>
</gene>
<feature type="region of interest" description="Disordered" evidence="1">
    <location>
        <begin position="56"/>
        <end position="75"/>
    </location>
</feature>
<feature type="region of interest" description="Disordered" evidence="1">
    <location>
        <begin position="1"/>
        <end position="34"/>
    </location>
</feature>
<name>A0AAN8CXE6_9TELE</name>
<evidence type="ECO:0000313" key="3">
    <source>
        <dbReference type="Proteomes" id="UP001335648"/>
    </source>
</evidence>
<evidence type="ECO:0000256" key="1">
    <source>
        <dbReference type="SAM" id="MobiDB-lite"/>
    </source>
</evidence>
<keyword evidence="3" id="KW-1185">Reference proteome</keyword>
<feature type="compositionally biased region" description="Basic residues" evidence="1">
    <location>
        <begin position="9"/>
        <end position="26"/>
    </location>
</feature>
<proteinExistence type="predicted"/>
<dbReference type="AlphaFoldDB" id="A0AAN8CXE6"/>
<evidence type="ECO:0000313" key="2">
    <source>
        <dbReference type="EMBL" id="KAK5910065.1"/>
    </source>
</evidence>
<reference evidence="2 3" key="1">
    <citation type="journal article" date="2023" name="Mol. Biol. Evol.">
        <title>Genomics of Secondarily Temperate Adaptation in the Only Non-Antarctic Icefish.</title>
        <authorList>
            <person name="Rivera-Colon A.G."/>
            <person name="Rayamajhi N."/>
            <person name="Minhas B.F."/>
            <person name="Madrigal G."/>
            <person name="Bilyk K.T."/>
            <person name="Yoon V."/>
            <person name="Hune M."/>
            <person name="Gregory S."/>
            <person name="Cheng C.H.C."/>
            <person name="Catchen J.M."/>
        </authorList>
    </citation>
    <scope>NUCLEOTIDE SEQUENCE [LARGE SCALE GENOMIC DNA]</scope>
    <source>
        <strain evidence="2">JC2023a</strain>
    </source>
</reference>
<organism evidence="2 3">
    <name type="scientific">Champsocephalus esox</name>
    <name type="common">pike icefish</name>
    <dbReference type="NCBI Taxonomy" id="159716"/>
    <lineage>
        <taxon>Eukaryota</taxon>
        <taxon>Metazoa</taxon>
        <taxon>Chordata</taxon>
        <taxon>Craniata</taxon>
        <taxon>Vertebrata</taxon>
        <taxon>Euteleostomi</taxon>
        <taxon>Actinopterygii</taxon>
        <taxon>Neopterygii</taxon>
        <taxon>Teleostei</taxon>
        <taxon>Neoteleostei</taxon>
        <taxon>Acanthomorphata</taxon>
        <taxon>Eupercaria</taxon>
        <taxon>Perciformes</taxon>
        <taxon>Notothenioidei</taxon>
        <taxon>Channichthyidae</taxon>
        <taxon>Champsocephalus</taxon>
    </lineage>
</organism>
<protein>
    <submittedName>
        <fullName evidence="2">Uncharacterized protein</fullName>
    </submittedName>
</protein>
<comment type="caution">
    <text evidence="2">The sequence shown here is derived from an EMBL/GenBank/DDBJ whole genome shotgun (WGS) entry which is preliminary data.</text>
</comment>
<sequence>MVWRDQRALRSRRKRKKVRLQRKKKDQTKMREMERETIQHLPLPGLQQGWTEEEMATHQSNLARGNGGECSRTAGPWELRREPCRRRDSIRYFASLTRSDGEMEF</sequence>
<dbReference type="Proteomes" id="UP001335648">
    <property type="component" value="Unassembled WGS sequence"/>
</dbReference>
<dbReference type="EMBL" id="JAULUE010002048">
    <property type="protein sequence ID" value="KAK5910065.1"/>
    <property type="molecule type" value="Genomic_DNA"/>
</dbReference>
<accession>A0AAN8CXE6</accession>